<dbReference type="Proteomes" id="UP001168528">
    <property type="component" value="Unassembled WGS sequence"/>
</dbReference>
<protein>
    <submittedName>
        <fullName evidence="1">Uncharacterized protein</fullName>
    </submittedName>
</protein>
<evidence type="ECO:0000313" key="1">
    <source>
        <dbReference type="EMBL" id="MDO1451524.1"/>
    </source>
</evidence>
<dbReference type="EMBL" id="JAUKPO010000065">
    <property type="protein sequence ID" value="MDO1451524.1"/>
    <property type="molecule type" value="Genomic_DNA"/>
</dbReference>
<evidence type="ECO:0000313" key="2">
    <source>
        <dbReference type="Proteomes" id="UP001168528"/>
    </source>
</evidence>
<keyword evidence="2" id="KW-1185">Reference proteome</keyword>
<name>A0ABT8RJE1_9BACT</name>
<dbReference type="RefSeq" id="WP_302042321.1">
    <property type="nucleotide sequence ID" value="NZ_JAUKPO010000065.1"/>
</dbReference>
<proteinExistence type="predicted"/>
<organism evidence="1 2">
    <name type="scientific">Rhodocytophaga aerolata</name>
    <dbReference type="NCBI Taxonomy" id="455078"/>
    <lineage>
        <taxon>Bacteria</taxon>
        <taxon>Pseudomonadati</taxon>
        <taxon>Bacteroidota</taxon>
        <taxon>Cytophagia</taxon>
        <taxon>Cytophagales</taxon>
        <taxon>Rhodocytophagaceae</taxon>
        <taxon>Rhodocytophaga</taxon>
    </lineage>
</organism>
<gene>
    <name evidence="1" type="ORF">Q0590_34950</name>
</gene>
<accession>A0ABT8RJE1</accession>
<comment type="caution">
    <text evidence="1">The sequence shown here is derived from an EMBL/GenBank/DDBJ whole genome shotgun (WGS) entry which is preliminary data.</text>
</comment>
<reference evidence="1" key="1">
    <citation type="submission" date="2023-07" db="EMBL/GenBank/DDBJ databases">
        <title>The genome sequence of Rhodocytophaga aerolata KACC 12507.</title>
        <authorList>
            <person name="Zhang X."/>
        </authorList>
    </citation>
    <scope>NUCLEOTIDE SEQUENCE</scope>
    <source>
        <strain evidence="1">KACC 12507</strain>
    </source>
</reference>
<sequence>MIDPLSTDLALQNLSEERILNGEQRLLIRLNQFSQIIQQKSEQELDAIRLHVLLTYKDHCTQADVVGLCLHMIQVIDQQLETLKAR</sequence>